<accession>A0A8B6BXK3</accession>
<organism evidence="6 7">
    <name type="scientific">Mytilus galloprovincialis</name>
    <name type="common">Mediterranean mussel</name>
    <dbReference type="NCBI Taxonomy" id="29158"/>
    <lineage>
        <taxon>Eukaryota</taxon>
        <taxon>Metazoa</taxon>
        <taxon>Spiralia</taxon>
        <taxon>Lophotrochozoa</taxon>
        <taxon>Mollusca</taxon>
        <taxon>Bivalvia</taxon>
        <taxon>Autobranchia</taxon>
        <taxon>Pteriomorphia</taxon>
        <taxon>Mytilida</taxon>
        <taxon>Mytiloidea</taxon>
        <taxon>Mytilidae</taxon>
        <taxon>Mytilinae</taxon>
        <taxon>Mytilus</taxon>
    </lineage>
</organism>
<evidence type="ECO:0000256" key="5">
    <source>
        <dbReference type="SAM" id="MobiDB-lite"/>
    </source>
</evidence>
<comment type="caution">
    <text evidence="6">The sequence shown here is derived from an EMBL/GenBank/DDBJ whole genome shotgun (WGS) entry which is preliminary data.</text>
</comment>
<dbReference type="GO" id="GO:0005634">
    <property type="term" value="C:nucleus"/>
    <property type="evidence" value="ECO:0007669"/>
    <property type="project" value="TreeGrafter"/>
</dbReference>
<dbReference type="AlphaFoldDB" id="A0A8B6BXK3"/>
<dbReference type="PANTHER" id="PTHR12400">
    <property type="entry name" value="INOSITOL POLYPHOSPHATE KINASE"/>
    <property type="match status" value="1"/>
</dbReference>
<dbReference type="InterPro" id="IPR038286">
    <property type="entry name" value="IPK_sf"/>
</dbReference>
<dbReference type="EMBL" id="UYJE01000822">
    <property type="protein sequence ID" value="VDH96834.1"/>
    <property type="molecule type" value="Genomic_DNA"/>
</dbReference>
<keyword evidence="3 4" id="KW-0418">Kinase</keyword>
<keyword evidence="2 4" id="KW-0808">Transferase</keyword>
<dbReference type="Pfam" id="PF03770">
    <property type="entry name" value="IPK"/>
    <property type="match status" value="1"/>
</dbReference>
<dbReference type="InterPro" id="IPR005522">
    <property type="entry name" value="IPK"/>
</dbReference>
<protein>
    <recommendedName>
        <fullName evidence="4">Kinase</fullName>
        <ecNumber evidence="4">2.7.-.-</ecNumber>
    </recommendedName>
</protein>
<reference evidence="6" key="1">
    <citation type="submission" date="2018-11" db="EMBL/GenBank/DDBJ databases">
        <authorList>
            <person name="Alioto T."/>
            <person name="Alioto T."/>
        </authorList>
    </citation>
    <scope>NUCLEOTIDE SEQUENCE</scope>
</reference>
<evidence type="ECO:0000256" key="1">
    <source>
        <dbReference type="ARBA" id="ARBA00007374"/>
    </source>
</evidence>
<sequence>MGTRTYLEEELVKAKEKPKPRKDMYQKMVEVDPSAPTPEENKLKSIIKPRYMQWRDEMSSSVDLGFRIEGIKRMDGASSKNFKKTKTRNEVKDALSLFIGDNQIVLGTYIRRLKAILATQETSKFFKTHELIGSSLLFVHDKTNNANVWMIDFGKTEPLPSDITTNHRTPWVDGNHEDGYLFGLDNLLLILQELETTSSSNSE</sequence>
<evidence type="ECO:0000256" key="2">
    <source>
        <dbReference type="ARBA" id="ARBA00022679"/>
    </source>
</evidence>
<dbReference type="GO" id="GO:0000828">
    <property type="term" value="F:inositol hexakisphosphate kinase activity"/>
    <property type="evidence" value="ECO:0007669"/>
    <property type="project" value="TreeGrafter"/>
</dbReference>
<dbReference type="SUPFAM" id="SSF56104">
    <property type="entry name" value="SAICAR synthase-like"/>
    <property type="match status" value="1"/>
</dbReference>
<dbReference type="GO" id="GO:0046854">
    <property type="term" value="P:phosphatidylinositol phosphate biosynthetic process"/>
    <property type="evidence" value="ECO:0007669"/>
    <property type="project" value="TreeGrafter"/>
</dbReference>
<proteinExistence type="inferred from homology"/>
<dbReference type="Gene3D" id="3.30.470.160">
    <property type="entry name" value="Inositol polyphosphate kinase"/>
    <property type="match status" value="1"/>
</dbReference>
<gene>
    <name evidence="6" type="ORF">MGAL_10B091481</name>
</gene>
<evidence type="ECO:0000313" key="6">
    <source>
        <dbReference type="EMBL" id="VDH96834.1"/>
    </source>
</evidence>
<evidence type="ECO:0000256" key="3">
    <source>
        <dbReference type="ARBA" id="ARBA00022777"/>
    </source>
</evidence>
<evidence type="ECO:0000256" key="4">
    <source>
        <dbReference type="RuleBase" id="RU363090"/>
    </source>
</evidence>
<keyword evidence="7" id="KW-1185">Reference proteome</keyword>
<dbReference type="PANTHER" id="PTHR12400:SF26">
    <property type="entry name" value="KINASE"/>
    <property type="match status" value="1"/>
</dbReference>
<dbReference type="EC" id="2.7.-.-" evidence="4"/>
<dbReference type="OrthoDB" id="338650at2759"/>
<name>A0A8B6BXK3_MYTGA</name>
<feature type="region of interest" description="Disordered" evidence="5">
    <location>
        <begin position="1"/>
        <end position="24"/>
    </location>
</feature>
<comment type="similarity">
    <text evidence="1 4">Belongs to the inositol phosphokinase (IPK) family.</text>
</comment>
<dbReference type="GO" id="GO:0005737">
    <property type="term" value="C:cytoplasm"/>
    <property type="evidence" value="ECO:0007669"/>
    <property type="project" value="TreeGrafter"/>
</dbReference>
<evidence type="ECO:0000313" key="7">
    <source>
        <dbReference type="Proteomes" id="UP000596742"/>
    </source>
</evidence>
<dbReference type="GO" id="GO:0032958">
    <property type="term" value="P:inositol phosphate biosynthetic process"/>
    <property type="evidence" value="ECO:0007669"/>
    <property type="project" value="InterPro"/>
</dbReference>
<dbReference type="Proteomes" id="UP000596742">
    <property type="component" value="Unassembled WGS sequence"/>
</dbReference>